<dbReference type="RefSeq" id="YP_010668209.1">
    <property type="nucleotide sequence ID" value="NC_070955.1"/>
</dbReference>
<reference evidence="1" key="1">
    <citation type="submission" date="2021-10" db="EMBL/GenBank/DDBJ databases">
        <authorList>
            <person name="Gelman D."/>
            <person name="Alkalay-Oren S."/>
            <person name="Coppenhagen-Glazer S."/>
            <person name="Hazan R."/>
        </authorList>
    </citation>
    <scope>NUCLEOTIDE SEQUENCE</scope>
</reference>
<protein>
    <recommendedName>
        <fullName evidence="3">Lipoprotein</fullName>
    </recommendedName>
</protein>
<evidence type="ECO:0000313" key="1">
    <source>
        <dbReference type="EMBL" id="UEW68607.1"/>
    </source>
</evidence>
<evidence type="ECO:0000313" key="2">
    <source>
        <dbReference type="Proteomes" id="UP000828188"/>
    </source>
</evidence>
<dbReference type="GeneID" id="77944352"/>
<dbReference type="KEGG" id="vg:77944352"/>
<dbReference type="Proteomes" id="UP000828188">
    <property type="component" value="Segment"/>
</dbReference>
<evidence type="ECO:0008006" key="3">
    <source>
        <dbReference type="Google" id="ProtNLM"/>
    </source>
</evidence>
<proteinExistence type="predicted"/>
<sequence length="162" mass="15274">MKNILAALAAAAAVLSLAACAGAGTGTTPGTTTTAPSASTLLAKLKTAIVDGCSVVQPTLESVATLDPAVSAAADANGLFCTAASSITITSAQSLVDTGVPAVIAAVNASAYIQAAQKPVIVAAISLFGLTVKNAIAAFNSASVAAVATSASTASAPAAASQ</sequence>
<accession>A0AAE8YH66</accession>
<dbReference type="PROSITE" id="PS51257">
    <property type="entry name" value="PROKAR_LIPOPROTEIN"/>
    <property type="match status" value="1"/>
</dbReference>
<dbReference type="EMBL" id="OK665842">
    <property type="protein sequence ID" value="UEW68607.1"/>
    <property type="molecule type" value="Genomic_DNA"/>
</dbReference>
<name>A0AAE8YH66_9CAUD</name>
<organism evidence="1 2">
    <name type="scientific">Burkholderia phage BgManors32</name>
    <dbReference type="NCBI Taxonomy" id="2894335"/>
    <lineage>
        <taxon>Viruses</taxon>
        <taxon>Duplodnaviria</taxon>
        <taxon>Heunggongvirae</taxon>
        <taxon>Uroviricota</taxon>
        <taxon>Caudoviricetes</taxon>
        <taxon>Bigmanorsvirus</taxon>
        <taxon>Bigmanorsvirus bgmanors32</taxon>
    </lineage>
</organism>
<keyword evidence="2" id="KW-1185">Reference proteome</keyword>